<feature type="domain" description="Poly(A) RNA polymerase mitochondrial-like central palm" evidence="7">
    <location>
        <begin position="76"/>
        <end position="213"/>
    </location>
</feature>
<dbReference type="STRING" id="1314785.A0A165BJH4"/>
<proteinExistence type="inferred from homology"/>
<dbReference type="SUPFAM" id="SSF81301">
    <property type="entry name" value="Nucleotidyltransferase"/>
    <property type="match status" value="1"/>
</dbReference>
<evidence type="ECO:0000259" key="7">
    <source>
        <dbReference type="Pfam" id="PF22600"/>
    </source>
</evidence>
<accession>A0A165BJH4</accession>
<dbReference type="InterPro" id="IPR002058">
    <property type="entry name" value="PAP_assoc"/>
</dbReference>
<feature type="region of interest" description="Disordered" evidence="5">
    <location>
        <begin position="1"/>
        <end position="46"/>
    </location>
</feature>
<dbReference type="EC" id="2.7.7.19" evidence="2"/>
<evidence type="ECO:0000313" key="8">
    <source>
        <dbReference type="EMBL" id="KZT01176.1"/>
    </source>
</evidence>
<dbReference type="InterPro" id="IPR043519">
    <property type="entry name" value="NT_sf"/>
</dbReference>
<feature type="compositionally biased region" description="Low complexity" evidence="5">
    <location>
        <begin position="16"/>
        <end position="26"/>
    </location>
</feature>
<dbReference type="CDD" id="cd05402">
    <property type="entry name" value="NT_PAP_TUTase"/>
    <property type="match status" value="1"/>
</dbReference>
<evidence type="ECO:0000313" key="9">
    <source>
        <dbReference type="Proteomes" id="UP000076871"/>
    </source>
</evidence>
<evidence type="ECO:0000256" key="3">
    <source>
        <dbReference type="ARBA" id="ARBA00022723"/>
    </source>
</evidence>
<keyword evidence="8" id="KW-0808">Transferase</keyword>
<organism evidence="8 9">
    <name type="scientific">Laetiporus sulphureus 93-53</name>
    <dbReference type="NCBI Taxonomy" id="1314785"/>
    <lineage>
        <taxon>Eukaryota</taxon>
        <taxon>Fungi</taxon>
        <taxon>Dikarya</taxon>
        <taxon>Basidiomycota</taxon>
        <taxon>Agaricomycotina</taxon>
        <taxon>Agaricomycetes</taxon>
        <taxon>Polyporales</taxon>
        <taxon>Laetiporus</taxon>
    </lineage>
</organism>
<keyword evidence="3" id="KW-0479">Metal-binding</keyword>
<dbReference type="InterPro" id="IPR054708">
    <property type="entry name" value="MTPAP-like_central"/>
</dbReference>
<comment type="similarity">
    <text evidence="1">Belongs to the DNA polymerase type-B-like family.</text>
</comment>
<keyword evidence="9" id="KW-1185">Reference proteome</keyword>
<dbReference type="PANTHER" id="PTHR23092">
    <property type="entry name" value="POLY(A) RNA POLYMERASE"/>
    <property type="match status" value="1"/>
</dbReference>
<feature type="domain" description="PAP-associated" evidence="6">
    <location>
        <begin position="276"/>
        <end position="326"/>
    </location>
</feature>
<reference evidence="8 9" key="1">
    <citation type="journal article" date="2016" name="Mol. Biol. Evol.">
        <title>Comparative Genomics of Early-Diverging Mushroom-Forming Fungi Provides Insights into the Origins of Lignocellulose Decay Capabilities.</title>
        <authorList>
            <person name="Nagy L.G."/>
            <person name="Riley R."/>
            <person name="Tritt A."/>
            <person name="Adam C."/>
            <person name="Daum C."/>
            <person name="Floudas D."/>
            <person name="Sun H."/>
            <person name="Yadav J.S."/>
            <person name="Pangilinan J."/>
            <person name="Larsson K.H."/>
            <person name="Matsuura K."/>
            <person name="Barry K."/>
            <person name="Labutti K."/>
            <person name="Kuo R."/>
            <person name="Ohm R.A."/>
            <person name="Bhattacharya S.S."/>
            <person name="Shirouzu T."/>
            <person name="Yoshinaga Y."/>
            <person name="Martin F.M."/>
            <person name="Grigoriev I.V."/>
            <person name="Hibbett D.S."/>
        </authorList>
    </citation>
    <scope>NUCLEOTIDE SEQUENCE [LARGE SCALE GENOMIC DNA]</scope>
    <source>
        <strain evidence="8 9">93-53</strain>
    </source>
</reference>
<dbReference type="GO" id="GO:0031123">
    <property type="term" value="P:RNA 3'-end processing"/>
    <property type="evidence" value="ECO:0007669"/>
    <property type="project" value="TreeGrafter"/>
</dbReference>
<evidence type="ECO:0000259" key="6">
    <source>
        <dbReference type="Pfam" id="PF03828"/>
    </source>
</evidence>
<dbReference type="Gene3D" id="1.10.1410.10">
    <property type="match status" value="1"/>
</dbReference>
<dbReference type="SUPFAM" id="SSF81631">
    <property type="entry name" value="PAP/OAS1 substrate-binding domain"/>
    <property type="match status" value="1"/>
</dbReference>
<dbReference type="Pfam" id="PF22600">
    <property type="entry name" value="MTPAP-like_central"/>
    <property type="match status" value="1"/>
</dbReference>
<evidence type="ECO:0000256" key="4">
    <source>
        <dbReference type="ARBA" id="ARBA00022842"/>
    </source>
</evidence>
<dbReference type="GO" id="GO:0031499">
    <property type="term" value="C:TRAMP complex"/>
    <property type="evidence" value="ECO:0007669"/>
    <property type="project" value="TreeGrafter"/>
</dbReference>
<dbReference type="GO" id="GO:1990817">
    <property type="term" value="F:poly(A) RNA polymerase activity"/>
    <property type="evidence" value="ECO:0007669"/>
    <property type="project" value="UniProtKB-EC"/>
</dbReference>
<dbReference type="GO" id="GO:0010605">
    <property type="term" value="P:negative regulation of macromolecule metabolic process"/>
    <property type="evidence" value="ECO:0007669"/>
    <property type="project" value="UniProtKB-ARBA"/>
</dbReference>
<evidence type="ECO:0000256" key="2">
    <source>
        <dbReference type="ARBA" id="ARBA00012388"/>
    </source>
</evidence>
<gene>
    <name evidence="8" type="ORF">LAESUDRAFT_664572</name>
</gene>
<dbReference type="InParanoid" id="A0A165BJH4"/>
<dbReference type="GO" id="GO:0046872">
    <property type="term" value="F:metal ion binding"/>
    <property type="evidence" value="ECO:0007669"/>
    <property type="project" value="UniProtKB-KW"/>
</dbReference>
<dbReference type="GeneID" id="63822161"/>
<dbReference type="Proteomes" id="UP000076871">
    <property type="component" value="Unassembled WGS sequence"/>
</dbReference>
<dbReference type="AlphaFoldDB" id="A0A165BJH4"/>
<dbReference type="PANTHER" id="PTHR23092:SF15">
    <property type="entry name" value="INACTIVE NON-CANONICAL POLY(A) RNA POLYMERASE PROTEIN TRF4-2-RELATED"/>
    <property type="match status" value="1"/>
</dbReference>
<protein>
    <recommendedName>
        <fullName evidence="2">polynucleotide adenylyltransferase</fullName>
        <ecNumber evidence="2">2.7.7.19</ecNumber>
    </recommendedName>
</protein>
<dbReference type="Gene3D" id="3.30.460.10">
    <property type="entry name" value="Beta Polymerase, domain 2"/>
    <property type="match status" value="1"/>
</dbReference>
<evidence type="ECO:0000256" key="5">
    <source>
        <dbReference type="SAM" id="MobiDB-lite"/>
    </source>
</evidence>
<dbReference type="EMBL" id="KV427669">
    <property type="protein sequence ID" value="KZT01176.1"/>
    <property type="molecule type" value="Genomic_DNA"/>
</dbReference>
<dbReference type="OrthoDB" id="273917at2759"/>
<dbReference type="Pfam" id="PF03828">
    <property type="entry name" value="PAP_assoc"/>
    <property type="match status" value="1"/>
</dbReference>
<dbReference type="RefSeq" id="XP_040758916.1">
    <property type="nucleotide sequence ID" value="XM_040905131.1"/>
</dbReference>
<keyword evidence="4" id="KW-0460">Magnesium</keyword>
<dbReference type="GO" id="GO:0005730">
    <property type="term" value="C:nucleolus"/>
    <property type="evidence" value="ECO:0007669"/>
    <property type="project" value="TreeGrafter"/>
</dbReference>
<name>A0A165BJH4_9APHY</name>
<dbReference type="GO" id="GO:0043634">
    <property type="term" value="P:polyadenylation-dependent ncRNA catabolic process"/>
    <property type="evidence" value="ECO:0007669"/>
    <property type="project" value="TreeGrafter"/>
</dbReference>
<sequence>MPTYADVLAAHRDGTETAASTSSASATHDEPDGARQGTAKRKRAKKNRFITATEGTLWPWNDSLGMAAYESKEQRLHDEIVAYVSYIIPTDQERRAREKIVTRVRDVVRKRFPKANLAMFGSTAQNLNLPDSDIDLAMTVPGELDFEARKRVLFQLSAALNNSLLTRDSFVRHRARVPIISLTTVPELGSFKVDISVNSTDGVKAVPIIKDYIDKMPALRYLVMVLKGYMSRLRLNNASEGGLSGYSIICLAISFLQLNPKKIHLDEIEKPLERESLGRLVLAFLDYYGNEFDYEDSCISITNGGLVSKEDRGWQMPSLPEHLSIECLVNPDHDIGRPTGKIKQVRTAFREAHYVLHSYPFAITHSNILGTILGISPEVRVVLTLPDFGRT</sequence>
<dbReference type="InterPro" id="IPR045862">
    <property type="entry name" value="Trf4-like"/>
</dbReference>
<evidence type="ECO:0000256" key="1">
    <source>
        <dbReference type="ARBA" id="ARBA00008593"/>
    </source>
</evidence>
<dbReference type="FunCoup" id="A0A165BJH4">
    <property type="interactions" value="71"/>
</dbReference>
<dbReference type="GO" id="GO:0003729">
    <property type="term" value="F:mRNA binding"/>
    <property type="evidence" value="ECO:0007669"/>
    <property type="project" value="TreeGrafter"/>
</dbReference>